<dbReference type="Pfam" id="PF01934">
    <property type="entry name" value="HepT-like"/>
    <property type="match status" value="1"/>
</dbReference>
<dbReference type="PANTHER" id="PTHR34139">
    <property type="entry name" value="UPF0331 PROTEIN MJ0127"/>
    <property type="match status" value="1"/>
</dbReference>
<dbReference type="InterPro" id="IPR051813">
    <property type="entry name" value="HepT_RNase_toxin"/>
</dbReference>
<dbReference type="Proteomes" id="UP000033054">
    <property type="component" value="Chromosome"/>
</dbReference>
<name>A0A0E3V9R9_9BACT</name>
<dbReference type="AlphaFoldDB" id="A0A0E3V9R9"/>
<dbReference type="KEGG" id="srd:SD10_23380"/>
<keyword evidence="5" id="KW-0378">Hydrolase</keyword>
<evidence type="ECO:0000313" key="7">
    <source>
        <dbReference type="EMBL" id="AKD57396.1"/>
    </source>
</evidence>
<dbReference type="RefSeq" id="WP_046577206.1">
    <property type="nucleotide sequence ID" value="NZ_CP010429.1"/>
</dbReference>
<dbReference type="GO" id="GO:0000166">
    <property type="term" value="F:nucleotide binding"/>
    <property type="evidence" value="ECO:0007669"/>
    <property type="project" value="UniProtKB-KW"/>
</dbReference>
<dbReference type="InterPro" id="IPR037038">
    <property type="entry name" value="HepT-like_sf"/>
</dbReference>
<dbReference type="OrthoDB" id="955324at2"/>
<sequence>MPPSPIEFLQHIRDELAYILKYSQGVTYEEFLSHPFLSKAFVRSCKIIGEACKNVPDEIRYNHLEFDWKGFAGMRDKLIHHYWGIDNELMWDAIQQEVSPNKEWIDLIIEQELTKRY</sequence>
<protein>
    <recommendedName>
        <fullName evidence="9">DUF86 domain-containing protein</fullName>
    </recommendedName>
</protein>
<evidence type="ECO:0000256" key="1">
    <source>
        <dbReference type="ARBA" id="ARBA00022553"/>
    </source>
</evidence>
<keyword evidence="2" id="KW-1277">Toxin-antitoxin system</keyword>
<evidence type="ECO:0000256" key="3">
    <source>
        <dbReference type="ARBA" id="ARBA00022722"/>
    </source>
</evidence>
<evidence type="ECO:0000256" key="6">
    <source>
        <dbReference type="ARBA" id="ARBA00024207"/>
    </source>
</evidence>
<evidence type="ECO:0000256" key="4">
    <source>
        <dbReference type="ARBA" id="ARBA00022741"/>
    </source>
</evidence>
<evidence type="ECO:0000256" key="2">
    <source>
        <dbReference type="ARBA" id="ARBA00022649"/>
    </source>
</evidence>
<dbReference type="PANTHER" id="PTHR34139:SF1">
    <property type="entry name" value="RNASE MJ1380-RELATED"/>
    <property type="match status" value="1"/>
</dbReference>
<dbReference type="HOGENOM" id="CLU_142825_3_3_10"/>
<keyword evidence="3" id="KW-0540">Nuclease</keyword>
<keyword evidence="1" id="KW-0597">Phosphoprotein</keyword>
<dbReference type="PATRIC" id="fig|1379870.5.peg.5057"/>
<reference evidence="7 8" key="1">
    <citation type="journal article" date="2014" name="Curr. Microbiol.">
        <title>Spirosoma radiotolerans sp. nov., a gamma-radiation-resistant bacterium isolated from gamma ray-irradiated soil.</title>
        <authorList>
            <person name="Lee J.J."/>
            <person name="Srinivasan S."/>
            <person name="Lim S."/>
            <person name="Joe M."/>
            <person name="Im S."/>
            <person name="Bae S.I."/>
            <person name="Park K.R."/>
            <person name="Han J.H."/>
            <person name="Park S.H."/>
            <person name="Joo B.M."/>
            <person name="Park S.J."/>
            <person name="Kim M.K."/>
        </authorList>
    </citation>
    <scope>NUCLEOTIDE SEQUENCE [LARGE SCALE GENOMIC DNA]</scope>
    <source>
        <strain evidence="7 8">DG5A</strain>
    </source>
</reference>
<dbReference type="GO" id="GO:0016787">
    <property type="term" value="F:hydrolase activity"/>
    <property type="evidence" value="ECO:0007669"/>
    <property type="project" value="UniProtKB-KW"/>
</dbReference>
<dbReference type="STRING" id="1379870.SD10_23380"/>
<evidence type="ECO:0000256" key="5">
    <source>
        <dbReference type="ARBA" id="ARBA00022801"/>
    </source>
</evidence>
<evidence type="ECO:0000313" key="8">
    <source>
        <dbReference type="Proteomes" id="UP000033054"/>
    </source>
</evidence>
<dbReference type="GO" id="GO:0110001">
    <property type="term" value="C:toxin-antitoxin complex"/>
    <property type="evidence" value="ECO:0007669"/>
    <property type="project" value="InterPro"/>
</dbReference>
<evidence type="ECO:0008006" key="9">
    <source>
        <dbReference type="Google" id="ProtNLM"/>
    </source>
</evidence>
<proteinExistence type="inferred from homology"/>
<organism evidence="7 8">
    <name type="scientific">Spirosoma radiotolerans</name>
    <dbReference type="NCBI Taxonomy" id="1379870"/>
    <lineage>
        <taxon>Bacteria</taxon>
        <taxon>Pseudomonadati</taxon>
        <taxon>Bacteroidota</taxon>
        <taxon>Cytophagia</taxon>
        <taxon>Cytophagales</taxon>
        <taxon>Cytophagaceae</taxon>
        <taxon>Spirosoma</taxon>
    </lineage>
</organism>
<keyword evidence="4" id="KW-0547">Nucleotide-binding</keyword>
<dbReference type="GO" id="GO:0004540">
    <property type="term" value="F:RNA nuclease activity"/>
    <property type="evidence" value="ECO:0007669"/>
    <property type="project" value="InterPro"/>
</dbReference>
<gene>
    <name evidence="7" type="ORF">SD10_23380</name>
</gene>
<dbReference type="InterPro" id="IPR008201">
    <property type="entry name" value="HepT-like"/>
</dbReference>
<keyword evidence="8" id="KW-1185">Reference proteome</keyword>
<comment type="similarity">
    <text evidence="6">Belongs to the HepT RNase toxin family.</text>
</comment>
<accession>A0A0E3V9R9</accession>
<dbReference type="Gene3D" id="1.20.120.580">
    <property type="entry name" value="bsu32300-like"/>
    <property type="match status" value="1"/>
</dbReference>
<dbReference type="EMBL" id="CP010429">
    <property type="protein sequence ID" value="AKD57396.1"/>
    <property type="molecule type" value="Genomic_DNA"/>
</dbReference>